<dbReference type="RefSeq" id="WP_045672305.1">
    <property type="nucleotide sequence ID" value="NZ_CP011058.1"/>
</dbReference>
<keyword evidence="1" id="KW-0812">Transmembrane</keyword>
<evidence type="ECO:0000313" key="2">
    <source>
        <dbReference type="EMBL" id="AJY76880.1"/>
    </source>
</evidence>
<proteinExistence type="predicted"/>
<organism evidence="2 3">
    <name type="scientific">Paenibacillus beijingensis</name>
    <dbReference type="NCBI Taxonomy" id="1126833"/>
    <lineage>
        <taxon>Bacteria</taxon>
        <taxon>Bacillati</taxon>
        <taxon>Bacillota</taxon>
        <taxon>Bacilli</taxon>
        <taxon>Bacillales</taxon>
        <taxon>Paenibacillaceae</taxon>
        <taxon>Paenibacillus</taxon>
    </lineage>
</organism>
<protein>
    <submittedName>
        <fullName evidence="2">Uncharacterized protein</fullName>
    </submittedName>
</protein>
<dbReference type="AlphaFoldDB" id="A0A0D5NNZ0"/>
<dbReference type="STRING" id="1126833.VN24_22850"/>
<gene>
    <name evidence="2" type="ORF">VN24_22850</name>
</gene>
<keyword evidence="1" id="KW-0472">Membrane</keyword>
<accession>A0A0D5NNZ0</accession>
<sequence>MNHRHIRNDKNKQAASTVAASVSSILLSIIASSHHWLHVGILFVLGGSANMMVTMSGVLWLRRAMLLATLLTSVYSVYRLYVHKQMPIWMKGMTFLSVIISLGFILSTLFRFGW</sequence>
<dbReference type="HOGENOM" id="CLU_2288744_0_0_9"/>
<evidence type="ECO:0000256" key="1">
    <source>
        <dbReference type="SAM" id="Phobius"/>
    </source>
</evidence>
<reference evidence="3" key="2">
    <citation type="submission" date="2015-03" db="EMBL/GenBank/DDBJ databases">
        <title>Genome sequence of Paenibacillus beijingensis strain DSM 24997T.</title>
        <authorList>
            <person name="Kwak Y."/>
            <person name="Shin J.-H."/>
        </authorList>
    </citation>
    <scope>NUCLEOTIDE SEQUENCE [LARGE SCALE GENOMIC DNA]</scope>
    <source>
        <strain evidence="3">DSM 24997</strain>
    </source>
</reference>
<feature type="transmembrane region" description="Helical" evidence="1">
    <location>
        <begin position="65"/>
        <end position="82"/>
    </location>
</feature>
<dbReference type="KEGG" id="pbj:VN24_22850"/>
<dbReference type="EMBL" id="CP011058">
    <property type="protein sequence ID" value="AJY76880.1"/>
    <property type="molecule type" value="Genomic_DNA"/>
</dbReference>
<keyword evidence="1" id="KW-1133">Transmembrane helix</keyword>
<evidence type="ECO:0000313" key="3">
    <source>
        <dbReference type="Proteomes" id="UP000032633"/>
    </source>
</evidence>
<keyword evidence="3" id="KW-1185">Reference proteome</keyword>
<reference evidence="2 3" key="1">
    <citation type="journal article" date="2015" name="J. Biotechnol.">
        <title>Complete genome sequence of Paenibacillus beijingensis 7188(T) (=DSM 24997(T)), a novel rhizobacterium from jujube garden soil.</title>
        <authorList>
            <person name="Kwak Y."/>
            <person name="Shin J.H."/>
        </authorList>
    </citation>
    <scope>NUCLEOTIDE SEQUENCE [LARGE SCALE GENOMIC DNA]</scope>
    <source>
        <strain evidence="2 3">DSM 24997</strain>
    </source>
</reference>
<dbReference type="OrthoDB" id="2680035at2"/>
<dbReference type="PATRIC" id="fig|1126833.4.peg.5024"/>
<dbReference type="Proteomes" id="UP000032633">
    <property type="component" value="Chromosome"/>
</dbReference>
<feature type="transmembrane region" description="Helical" evidence="1">
    <location>
        <begin position="88"/>
        <end position="110"/>
    </location>
</feature>
<name>A0A0D5NNZ0_9BACL</name>